<dbReference type="NCBIfam" id="NF045760">
    <property type="entry name" value="YtpR"/>
    <property type="match status" value="1"/>
</dbReference>
<keyword evidence="11 16" id="KW-0694">RNA-binding</keyword>
<comment type="catalytic activity">
    <reaction evidence="14 15">
        <text>tRNA(Phe) + L-phenylalanine + ATP = L-phenylalanyl-tRNA(Phe) + AMP + diphosphate + H(+)</text>
        <dbReference type="Rhea" id="RHEA:19413"/>
        <dbReference type="Rhea" id="RHEA-COMP:9668"/>
        <dbReference type="Rhea" id="RHEA-COMP:9699"/>
        <dbReference type="ChEBI" id="CHEBI:15378"/>
        <dbReference type="ChEBI" id="CHEBI:30616"/>
        <dbReference type="ChEBI" id="CHEBI:33019"/>
        <dbReference type="ChEBI" id="CHEBI:58095"/>
        <dbReference type="ChEBI" id="CHEBI:78442"/>
        <dbReference type="ChEBI" id="CHEBI:78531"/>
        <dbReference type="ChEBI" id="CHEBI:456215"/>
        <dbReference type="EC" id="6.1.1.20"/>
    </reaction>
</comment>
<dbReference type="HAMAP" id="MF_00283">
    <property type="entry name" value="Phe_tRNA_synth_beta1"/>
    <property type="match status" value="1"/>
</dbReference>
<keyword evidence="6 15" id="KW-0436">Ligase</keyword>
<dbReference type="FunFam" id="3.50.40.10:FF:000001">
    <property type="entry name" value="Phenylalanine--tRNA ligase beta subunit"/>
    <property type="match status" value="1"/>
</dbReference>
<dbReference type="InterPro" id="IPR036690">
    <property type="entry name" value="Fdx_antiC-bd_sf"/>
</dbReference>
<evidence type="ECO:0000259" key="18">
    <source>
        <dbReference type="PROSITE" id="PS51447"/>
    </source>
</evidence>
<feature type="binding site" evidence="15">
    <location>
        <position position="475"/>
    </location>
    <ligand>
        <name>Mg(2+)</name>
        <dbReference type="ChEBI" id="CHEBI:18420"/>
        <note>shared with alpha subunit</note>
    </ligand>
</feature>
<keyword evidence="5 16" id="KW-0820">tRNA-binding</keyword>
<dbReference type="CDD" id="cd02796">
    <property type="entry name" value="tRNA_bind_bactPheRS"/>
    <property type="match status" value="1"/>
</dbReference>
<dbReference type="SMART" id="SM00874">
    <property type="entry name" value="B5"/>
    <property type="match status" value="1"/>
</dbReference>
<dbReference type="AlphaFoldDB" id="A0A2N3IBV4"/>
<keyword evidence="9 15" id="KW-0067">ATP-binding</keyword>
<dbReference type="InterPro" id="IPR004532">
    <property type="entry name" value="Phe-tRNA-ligase_IIc_bsu_bact"/>
</dbReference>
<dbReference type="SUPFAM" id="SSF50249">
    <property type="entry name" value="Nucleic acid-binding proteins"/>
    <property type="match status" value="1"/>
</dbReference>
<dbReference type="Gene3D" id="3.30.56.10">
    <property type="match status" value="2"/>
</dbReference>
<evidence type="ECO:0000259" key="17">
    <source>
        <dbReference type="PROSITE" id="PS50886"/>
    </source>
</evidence>
<dbReference type="CDD" id="cd00769">
    <property type="entry name" value="PheRS_beta_core"/>
    <property type="match status" value="1"/>
</dbReference>
<dbReference type="InterPro" id="IPR045060">
    <property type="entry name" value="Phe-tRNA-ligase_IIc_bsu"/>
</dbReference>
<dbReference type="SUPFAM" id="SSF46955">
    <property type="entry name" value="Putative DNA-binding domain"/>
    <property type="match status" value="1"/>
</dbReference>
<dbReference type="OrthoDB" id="9805455at2"/>
<evidence type="ECO:0000256" key="13">
    <source>
        <dbReference type="ARBA" id="ARBA00023146"/>
    </source>
</evidence>
<dbReference type="PROSITE" id="PS50886">
    <property type="entry name" value="TRBD"/>
    <property type="match status" value="1"/>
</dbReference>
<evidence type="ECO:0000256" key="8">
    <source>
        <dbReference type="ARBA" id="ARBA00022741"/>
    </source>
</evidence>
<evidence type="ECO:0000313" key="20">
    <source>
        <dbReference type="EMBL" id="PKQ67812.1"/>
    </source>
</evidence>
<evidence type="ECO:0000313" key="21">
    <source>
        <dbReference type="Proteomes" id="UP000233387"/>
    </source>
</evidence>
<dbReference type="NCBIfam" id="TIGR00472">
    <property type="entry name" value="pheT_bact"/>
    <property type="match status" value="1"/>
</dbReference>
<evidence type="ECO:0000256" key="15">
    <source>
        <dbReference type="HAMAP-Rule" id="MF_00283"/>
    </source>
</evidence>
<dbReference type="Proteomes" id="UP000233387">
    <property type="component" value="Unassembled WGS sequence"/>
</dbReference>
<organism evidence="20 21">
    <name type="scientific">Raineya orbicola</name>
    <dbReference type="NCBI Taxonomy" id="2016530"/>
    <lineage>
        <taxon>Bacteria</taxon>
        <taxon>Pseudomonadati</taxon>
        <taxon>Bacteroidota</taxon>
        <taxon>Cytophagia</taxon>
        <taxon>Cytophagales</taxon>
        <taxon>Raineyaceae</taxon>
        <taxon>Raineya</taxon>
    </lineage>
</organism>
<feature type="binding site" evidence="15">
    <location>
        <position position="472"/>
    </location>
    <ligand>
        <name>Mg(2+)</name>
        <dbReference type="ChEBI" id="CHEBI:18420"/>
        <note>shared with alpha subunit</note>
    </ligand>
</feature>
<dbReference type="SUPFAM" id="SSF54991">
    <property type="entry name" value="Anticodon-binding domain of PheRS"/>
    <property type="match status" value="1"/>
</dbReference>
<dbReference type="InterPro" id="IPR033714">
    <property type="entry name" value="tRNA_bind_bactPheRS"/>
</dbReference>
<feature type="domain" description="B5" evidence="19">
    <location>
        <begin position="412"/>
        <end position="488"/>
    </location>
</feature>
<dbReference type="EMBL" id="NKXO01000030">
    <property type="protein sequence ID" value="PKQ67812.1"/>
    <property type="molecule type" value="Genomic_DNA"/>
</dbReference>
<accession>A0A2N3IBV4</accession>
<dbReference type="GO" id="GO:0009328">
    <property type="term" value="C:phenylalanine-tRNA ligase complex"/>
    <property type="evidence" value="ECO:0007669"/>
    <property type="project" value="TreeGrafter"/>
</dbReference>
<dbReference type="InterPro" id="IPR005147">
    <property type="entry name" value="tRNA_synthase_B5-dom"/>
</dbReference>
<feature type="binding site" evidence="15">
    <location>
        <position position="466"/>
    </location>
    <ligand>
        <name>Mg(2+)</name>
        <dbReference type="ChEBI" id="CHEBI:18420"/>
        <note>shared with alpha subunit</note>
    </ligand>
</feature>
<feature type="domain" description="FDX-ACB" evidence="18">
    <location>
        <begin position="720"/>
        <end position="813"/>
    </location>
</feature>
<dbReference type="SMART" id="SM00873">
    <property type="entry name" value="B3_4"/>
    <property type="match status" value="1"/>
</dbReference>
<proteinExistence type="inferred from homology"/>
<dbReference type="PANTHER" id="PTHR10947">
    <property type="entry name" value="PHENYLALANYL-TRNA SYNTHETASE BETA CHAIN AND LEUCINE-RICH REPEAT-CONTAINING PROTEIN 47"/>
    <property type="match status" value="1"/>
</dbReference>
<evidence type="ECO:0000256" key="5">
    <source>
        <dbReference type="ARBA" id="ARBA00022555"/>
    </source>
</evidence>
<keyword evidence="10 15" id="KW-0460">Magnesium</keyword>
<sequence>MKISYNWLKTFLDLNETPEHLAQVLTQAGLEVESVEKIYLYQGKKLNNALEGLVIGEVLTCEKHPNADKLSKTTVSVGSETLPIVCGASNVAQGQKVVVATVGTTLYPTTGEPFTIKKAKIRGEESIGMICAEDEIGIGESHEGIIVLQTDLPNGTPATEFFNIETDYIFEIGLTPNRIDAASHLGVARDLKVLLQKELCQPSNAQFVEGLGKAIQVIVEDTQACPRYAGILIEGVSVQPSPDWLKNRLKAIGLNPINNVVDITNYVLHHLGQPLHAFDADCIAGGKIIVKKLAENTPFVTLDGIERKLSAQDLMICDTEKPLALAGVFGGLHSGVTENTTKIFLESAYFHPDTIRKTAQRHSLKTDASFRFERGTDPNMPVYALKFASILISEVAGGKVASEIIDIYPQPITHFNFEVSYKNLDRLIGKSLDRTLIKNILKGLEIKITNETAQGFSVSVPPYRVDVRKEADIVEEILRIYGFNNIEFSENLSASFIASFPKTDKHKLQQKITEILTANAFNEIITNSLTKPEYAQILKNIDKSQNVVILNKLSEELEVLRQSLIFSGLEAISYNLNRKQRDIKIFEFGKIYRKKGSQGSVSEKYEEQTQLALWVTGNWNAEGWQHSPAPKTTFHHLYNIVDKILQSLKVSDVRKQEADERVFAYGLALQKNDKIFAQIGELQPYILKTADLKGSVFYAELDWDWLIAQYNDEFTYQEIPKFPEVRRDLSLVLDKSVSYQEVEQKAFALEKKLLKAVNIFSVYEGEQIGEGKKSYAVSFILQDETQTLTESQIDKTMQKLMEGFRKDLGAVIRD</sequence>
<dbReference type="SUPFAM" id="SSF55681">
    <property type="entry name" value="Class II aaRS and biotin synthetases"/>
    <property type="match status" value="1"/>
</dbReference>
<dbReference type="PROSITE" id="PS51447">
    <property type="entry name" value="FDX_ACB"/>
    <property type="match status" value="1"/>
</dbReference>
<evidence type="ECO:0000256" key="9">
    <source>
        <dbReference type="ARBA" id="ARBA00022840"/>
    </source>
</evidence>
<dbReference type="InterPro" id="IPR005121">
    <property type="entry name" value="Fdx_antiC-bd"/>
</dbReference>
<comment type="cofactor">
    <cofactor evidence="15">
        <name>Mg(2+)</name>
        <dbReference type="ChEBI" id="CHEBI:18420"/>
    </cofactor>
    <text evidence="15">Binds 2 magnesium ions per tetramer.</text>
</comment>
<dbReference type="SUPFAM" id="SSF56037">
    <property type="entry name" value="PheT/TilS domain"/>
    <property type="match status" value="1"/>
</dbReference>
<evidence type="ECO:0000256" key="16">
    <source>
        <dbReference type="PROSITE-ProRule" id="PRU00209"/>
    </source>
</evidence>
<dbReference type="InterPro" id="IPR045864">
    <property type="entry name" value="aa-tRNA-synth_II/BPL/LPL"/>
</dbReference>
<dbReference type="PANTHER" id="PTHR10947:SF0">
    <property type="entry name" value="PHENYLALANINE--TRNA LIGASE BETA SUBUNIT"/>
    <property type="match status" value="1"/>
</dbReference>
<keyword evidence="8 15" id="KW-0547">Nucleotide-binding</keyword>
<protein>
    <recommendedName>
        <fullName evidence="15">Phenylalanine--tRNA ligase beta subunit</fullName>
        <ecNumber evidence="15">6.1.1.20</ecNumber>
    </recommendedName>
    <alternativeName>
        <fullName evidence="15">Phenylalanyl-tRNA synthetase beta subunit</fullName>
        <shortName evidence="15">PheRS</shortName>
    </alternativeName>
</protein>
<feature type="domain" description="TRNA-binding" evidence="17">
    <location>
        <begin position="47"/>
        <end position="159"/>
    </location>
</feature>
<dbReference type="Pfam" id="PF01588">
    <property type="entry name" value="tRNA_bind"/>
    <property type="match status" value="1"/>
</dbReference>
<dbReference type="InterPro" id="IPR041616">
    <property type="entry name" value="PheRS_beta_core"/>
</dbReference>
<evidence type="ECO:0000256" key="12">
    <source>
        <dbReference type="ARBA" id="ARBA00022917"/>
    </source>
</evidence>
<dbReference type="InterPro" id="IPR002547">
    <property type="entry name" value="tRNA-bd_dom"/>
</dbReference>
<feature type="binding site" evidence="15">
    <location>
        <position position="476"/>
    </location>
    <ligand>
        <name>Mg(2+)</name>
        <dbReference type="ChEBI" id="CHEBI:18420"/>
        <note>shared with alpha subunit</note>
    </ligand>
</feature>
<dbReference type="InterPro" id="IPR009061">
    <property type="entry name" value="DNA-bd_dom_put_sf"/>
</dbReference>
<dbReference type="Pfam" id="PF17759">
    <property type="entry name" value="tRNA_synthFbeta"/>
    <property type="match status" value="1"/>
</dbReference>
<keyword evidence="4 15" id="KW-0963">Cytoplasm</keyword>
<dbReference type="GO" id="GO:0005524">
    <property type="term" value="F:ATP binding"/>
    <property type="evidence" value="ECO:0007669"/>
    <property type="project" value="UniProtKB-UniRule"/>
</dbReference>
<keyword evidence="12 15" id="KW-0648">Protein biosynthesis</keyword>
<dbReference type="FunFam" id="2.40.50.140:FF:000045">
    <property type="entry name" value="Phenylalanine--tRNA ligase beta subunit"/>
    <property type="match status" value="1"/>
</dbReference>
<dbReference type="InterPro" id="IPR012340">
    <property type="entry name" value="NA-bd_OB-fold"/>
</dbReference>
<name>A0A2N3IBV4_9BACT</name>
<dbReference type="Gene3D" id="2.40.50.140">
    <property type="entry name" value="Nucleic acid-binding proteins"/>
    <property type="match status" value="1"/>
</dbReference>
<evidence type="ECO:0000256" key="3">
    <source>
        <dbReference type="ARBA" id="ARBA00011209"/>
    </source>
</evidence>
<dbReference type="Pfam" id="PF03484">
    <property type="entry name" value="B5"/>
    <property type="match status" value="1"/>
</dbReference>
<evidence type="ECO:0000256" key="10">
    <source>
        <dbReference type="ARBA" id="ARBA00022842"/>
    </source>
</evidence>
<evidence type="ECO:0000256" key="14">
    <source>
        <dbReference type="ARBA" id="ARBA00049255"/>
    </source>
</evidence>
<dbReference type="RefSeq" id="WP_101359167.1">
    <property type="nucleotide sequence ID" value="NZ_NKXO01000030.1"/>
</dbReference>
<comment type="subunit">
    <text evidence="3 15">Tetramer of two alpha and two beta subunits.</text>
</comment>
<evidence type="ECO:0000256" key="2">
    <source>
        <dbReference type="ARBA" id="ARBA00008653"/>
    </source>
</evidence>
<keyword evidence="13 15" id="KW-0030">Aminoacyl-tRNA synthetase</keyword>
<dbReference type="PROSITE" id="PS51483">
    <property type="entry name" value="B5"/>
    <property type="match status" value="1"/>
</dbReference>
<evidence type="ECO:0000259" key="19">
    <source>
        <dbReference type="PROSITE" id="PS51483"/>
    </source>
</evidence>
<keyword evidence="7 15" id="KW-0479">Metal-binding</keyword>
<reference evidence="20 21" key="1">
    <citation type="submission" date="2017-06" db="EMBL/GenBank/DDBJ databases">
        <title>Raineya orbicola gen. nov., sp. nov. a slightly thermophilic bacterium of the phylum Bacteroidetes and the description of Raineyaceae fam. nov.</title>
        <authorList>
            <person name="Albuquerque L."/>
            <person name="Polonia A.R.M."/>
            <person name="Barroso C."/>
            <person name="Froufe H.J.C."/>
            <person name="Lage O."/>
            <person name="Lobo-Da-Cunha A."/>
            <person name="Egas C."/>
            <person name="Da Costa M.S."/>
        </authorList>
    </citation>
    <scope>NUCLEOTIDE SEQUENCE [LARGE SCALE GENOMIC DNA]</scope>
    <source>
        <strain evidence="20 21">SPSPC-11</strain>
    </source>
</reference>
<comment type="caution">
    <text evidence="20">The sequence shown here is derived from an EMBL/GenBank/DDBJ whole genome shotgun (WGS) entry which is preliminary data.</text>
</comment>
<comment type="subcellular location">
    <subcellularLocation>
        <location evidence="1 15">Cytoplasm</location>
    </subcellularLocation>
</comment>
<dbReference type="Pfam" id="PF03483">
    <property type="entry name" value="B3_4"/>
    <property type="match status" value="1"/>
</dbReference>
<evidence type="ECO:0000256" key="7">
    <source>
        <dbReference type="ARBA" id="ARBA00022723"/>
    </source>
</evidence>
<dbReference type="GO" id="GO:0000287">
    <property type="term" value="F:magnesium ion binding"/>
    <property type="evidence" value="ECO:0007669"/>
    <property type="project" value="UniProtKB-UniRule"/>
</dbReference>
<dbReference type="Gene3D" id="3.50.40.10">
    <property type="entry name" value="Phenylalanyl-trna Synthetase, Chain B, domain 3"/>
    <property type="match status" value="1"/>
</dbReference>
<comment type="similarity">
    <text evidence="2 15">Belongs to the phenylalanyl-tRNA synthetase beta subunit family. Type 1 subfamily.</text>
</comment>
<dbReference type="SMART" id="SM00896">
    <property type="entry name" value="FDX-ACB"/>
    <property type="match status" value="1"/>
</dbReference>
<dbReference type="Pfam" id="PF03147">
    <property type="entry name" value="FDX-ACB"/>
    <property type="match status" value="1"/>
</dbReference>
<dbReference type="GO" id="GO:0006432">
    <property type="term" value="P:phenylalanyl-tRNA aminoacylation"/>
    <property type="evidence" value="ECO:0007669"/>
    <property type="project" value="UniProtKB-UniRule"/>
</dbReference>
<gene>
    <name evidence="15" type="primary">pheT</name>
    <name evidence="20" type="ORF">Rain11_1902</name>
</gene>
<dbReference type="Gene3D" id="3.30.930.10">
    <property type="entry name" value="Bira Bifunctional Protein, Domain 2"/>
    <property type="match status" value="1"/>
</dbReference>
<dbReference type="EC" id="6.1.1.20" evidence="15"/>
<dbReference type="FunFam" id="3.30.70.380:FF:000001">
    <property type="entry name" value="Phenylalanine--tRNA ligase beta subunit"/>
    <property type="match status" value="1"/>
</dbReference>
<keyword evidence="21" id="KW-1185">Reference proteome</keyword>
<evidence type="ECO:0000256" key="4">
    <source>
        <dbReference type="ARBA" id="ARBA00022490"/>
    </source>
</evidence>
<evidence type="ECO:0000256" key="6">
    <source>
        <dbReference type="ARBA" id="ARBA00022598"/>
    </source>
</evidence>
<dbReference type="GO" id="GO:0000049">
    <property type="term" value="F:tRNA binding"/>
    <property type="evidence" value="ECO:0007669"/>
    <property type="project" value="UniProtKB-UniRule"/>
</dbReference>
<evidence type="ECO:0000256" key="1">
    <source>
        <dbReference type="ARBA" id="ARBA00004496"/>
    </source>
</evidence>
<dbReference type="InterPro" id="IPR005146">
    <property type="entry name" value="B3/B4_tRNA-bd"/>
</dbReference>
<evidence type="ECO:0000256" key="11">
    <source>
        <dbReference type="ARBA" id="ARBA00022884"/>
    </source>
</evidence>
<dbReference type="InterPro" id="IPR020825">
    <property type="entry name" value="Phe-tRNA_synthase-like_B3/B4"/>
</dbReference>
<dbReference type="GO" id="GO:0004826">
    <property type="term" value="F:phenylalanine-tRNA ligase activity"/>
    <property type="evidence" value="ECO:0007669"/>
    <property type="project" value="UniProtKB-UniRule"/>
</dbReference>
<dbReference type="Gene3D" id="3.30.70.380">
    <property type="entry name" value="Ferrodoxin-fold anticodon-binding domain"/>
    <property type="match status" value="1"/>
</dbReference>